<dbReference type="Pfam" id="PF13568">
    <property type="entry name" value="OMP_b-brl_2"/>
    <property type="match status" value="1"/>
</dbReference>
<accession>A0A7V1LM27</accession>
<evidence type="ECO:0000313" key="2">
    <source>
        <dbReference type="EMBL" id="HED10521.1"/>
    </source>
</evidence>
<feature type="non-terminal residue" evidence="2">
    <location>
        <position position="202"/>
    </location>
</feature>
<dbReference type="EMBL" id="DRLD01000208">
    <property type="protein sequence ID" value="HED10521.1"/>
    <property type="molecule type" value="Genomic_DNA"/>
</dbReference>
<dbReference type="Proteomes" id="UP000886005">
    <property type="component" value="Unassembled WGS sequence"/>
</dbReference>
<gene>
    <name evidence="2" type="ORF">ENJ10_07515</name>
</gene>
<sequence>MCFLFLFVFSIKAFSQNKWEIKGGPNYTYFDDAKSSSPKVGLSLGVARIFKLNNYFSISGEVNFVTKGAILEQRAVIPYAVEKQNSYSWDIHGFIGYLELPLFIEYSFPISNIYELTLFMGPSYSIPMLDFTKFNKKDFIEVYDPNNPSGMNYDYNFEQESGFGNNTSRFIFNLGFDVSFTNYFIELRYVLDNREFYNFNNL</sequence>
<organism evidence="2">
    <name type="scientific">Caldithrix abyssi</name>
    <dbReference type="NCBI Taxonomy" id="187145"/>
    <lineage>
        <taxon>Bacteria</taxon>
        <taxon>Pseudomonadati</taxon>
        <taxon>Calditrichota</taxon>
        <taxon>Calditrichia</taxon>
        <taxon>Calditrichales</taxon>
        <taxon>Calditrichaceae</taxon>
        <taxon>Caldithrix</taxon>
    </lineage>
</organism>
<evidence type="ECO:0000259" key="1">
    <source>
        <dbReference type="Pfam" id="PF13568"/>
    </source>
</evidence>
<protein>
    <submittedName>
        <fullName evidence="2">PorT family protein</fullName>
    </submittedName>
</protein>
<feature type="domain" description="Outer membrane protein beta-barrel" evidence="1">
    <location>
        <begin position="14"/>
        <end position="184"/>
    </location>
</feature>
<dbReference type="InterPro" id="IPR025665">
    <property type="entry name" value="Beta-barrel_OMP_2"/>
</dbReference>
<comment type="caution">
    <text evidence="2">The sequence shown here is derived from an EMBL/GenBank/DDBJ whole genome shotgun (WGS) entry which is preliminary data.</text>
</comment>
<dbReference type="AlphaFoldDB" id="A0A7V1LM27"/>
<reference evidence="2" key="1">
    <citation type="journal article" date="2020" name="mSystems">
        <title>Genome- and Community-Level Interaction Insights into Carbon Utilization and Element Cycling Functions of Hydrothermarchaeota in Hydrothermal Sediment.</title>
        <authorList>
            <person name="Zhou Z."/>
            <person name="Liu Y."/>
            <person name="Xu W."/>
            <person name="Pan J."/>
            <person name="Luo Z.H."/>
            <person name="Li M."/>
        </authorList>
    </citation>
    <scope>NUCLEOTIDE SEQUENCE [LARGE SCALE GENOMIC DNA]</scope>
    <source>
        <strain evidence="2">HyVt-456</strain>
    </source>
</reference>
<proteinExistence type="predicted"/>
<name>A0A7V1LM27_CALAY</name>